<name>A0A9D5P6Q5_XYLRU</name>
<dbReference type="EMBL" id="SUYC01000017">
    <property type="protein sequence ID" value="MBE6271828.1"/>
    <property type="molecule type" value="Genomic_DNA"/>
</dbReference>
<proteinExistence type="predicted"/>
<organism evidence="2 3">
    <name type="scientific">Xylanibacter ruminicola</name>
    <name type="common">Prevotella ruminicola</name>
    <dbReference type="NCBI Taxonomy" id="839"/>
    <lineage>
        <taxon>Bacteria</taxon>
        <taxon>Pseudomonadati</taxon>
        <taxon>Bacteroidota</taxon>
        <taxon>Bacteroidia</taxon>
        <taxon>Bacteroidales</taxon>
        <taxon>Prevotellaceae</taxon>
        <taxon>Xylanibacter</taxon>
    </lineage>
</organism>
<dbReference type="AlphaFoldDB" id="A0A9D5P6Q5"/>
<sequence>MKHIQPQQDIPEEIWMKRLIESYRHNQEKLEKLTAYAKALEEENMHLKYVKNVKDDYQRLMNYAKGLEEENALQHEMMEKLGAHGPRIFKENEELRKMLRMSKCVPEALIRTKPLRGRISLLCRYIDDLRETLAVNDIEIPEPSWPYHPLRGIDLDALEETWIQRYLMYCNNSEDK</sequence>
<keyword evidence="1" id="KW-0175">Coiled coil</keyword>
<dbReference type="Proteomes" id="UP000806522">
    <property type="component" value="Unassembled WGS sequence"/>
</dbReference>
<reference evidence="2" key="1">
    <citation type="submission" date="2019-04" db="EMBL/GenBank/DDBJ databases">
        <title>Evolution of Biomass-Degrading Anaerobic Consortia Revealed by Metagenomics.</title>
        <authorList>
            <person name="Peng X."/>
        </authorList>
    </citation>
    <scope>NUCLEOTIDE SEQUENCE</scope>
    <source>
        <strain evidence="2">SIG140</strain>
    </source>
</reference>
<evidence type="ECO:0000313" key="3">
    <source>
        <dbReference type="Proteomes" id="UP000806522"/>
    </source>
</evidence>
<protein>
    <submittedName>
        <fullName evidence="2">Uncharacterized protein</fullName>
    </submittedName>
</protein>
<accession>A0A9D5P6Q5</accession>
<gene>
    <name evidence="2" type="ORF">E7101_12930</name>
</gene>
<evidence type="ECO:0000256" key="1">
    <source>
        <dbReference type="SAM" id="Coils"/>
    </source>
</evidence>
<comment type="caution">
    <text evidence="2">The sequence shown here is derived from an EMBL/GenBank/DDBJ whole genome shotgun (WGS) entry which is preliminary data.</text>
</comment>
<feature type="coiled-coil region" evidence="1">
    <location>
        <begin position="23"/>
        <end position="70"/>
    </location>
</feature>
<evidence type="ECO:0000313" key="2">
    <source>
        <dbReference type="EMBL" id="MBE6271828.1"/>
    </source>
</evidence>